<comment type="caution">
    <text evidence="3">The sequence shown here is derived from an EMBL/GenBank/DDBJ whole genome shotgun (WGS) entry which is preliminary data.</text>
</comment>
<dbReference type="SUPFAM" id="SSF57903">
    <property type="entry name" value="FYVE/PHD zinc finger"/>
    <property type="match status" value="1"/>
</dbReference>
<accession>A0A2A4IU35</accession>
<dbReference type="InterPro" id="IPR057251">
    <property type="entry name" value="FP_C"/>
</dbReference>
<feature type="domain" description="FP protein C-terminal" evidence="2">
    <location>
        <begin position="307"/>
        <end position="358"/>
    </location>
</feature>
<feature type="coiled-coil region" evidence="1">
    <location>
        <begin position="129"/>
        <end position="198"/>
    </location>
</feature>
<dbReference type="InterPro" id="IPR011011">
    <property type="entry name" value="Znf_FYVE_PHD"/>
</dbReference>
<reference evidence="3" key="1">
    <citation type="submission" date="2017-09" db="EMBL/GenBank/DDBJ databases">
        <title>Contemporary evolution of a Lepidopteran species, Heliothis virescens, in response to modern agricultural practices.</title>
        <authorList>
            <person name="Fritz M.L."/>
            <person name="Deyonke A.M."/>
            <person name="Papanicolaou A."/>
            <person name="Micinski S."/>
            <person name="Westbrook J."/>
            <person name="Gould F."/>
        </authorList>
    </citation>
    <scope>NUCLEOTIDE SEQUENCE [LARGE SCALE GENOMIC DNA]</scope>
    <source>
        <strain evidence="3">HvINT-</strain>
        <tissue evidence="3">Whole body</tissue>
    </source>
</reference>
<dbReference type="AlphaFoldDB" id="A0A2A4IU35"/>
<evidence type="ECO:0000256" key="1">
    <source>
        <dbReference type="SAM" id="Coils"/>
    </source>
</evidence>
<dbReference type="EMBL" id="NWSH01007563">
    <property type="protein sequence ID" value="PCG62908.1"/>
    <property type="molecule type" value="Genomic_DNA"/>
</dbReference>
<evidence type="ECO:0000259" key="2">
    <source>
        <dbReference type="Pfam" id="PF25298"/>
    </source>
</evidence>
<name>A0A2A4IU35_HELVI</name>
<dbReference type="InterPro" id="IPR013083">
    <property type="entry name" value="Znf_RING/FYVE/PHD"/>
</dbReference>
<gene>
    <name evidence="3" type="ORF">B5V51_13402</name>
</gene>
<sequence length="358" mass="40900">MNEENMTAAKPSWSCCSKEDEEGNDESITCNKCNKLFHFRCLTIASIDRDSEEYCKWKCSACTNIPPKQAKKDNTPMKNVSTTRGNKRLKLHSPPELRSVTAEEVRSIVEDVVQAQYATAIQEFKATITDFLNSELKSIKKDLQELKESFTFHTKQFDDMQAEHVTTKNTVKYLSTENEQLKNTIADLGEKLNYLEQQARSNNVELQCLPEHKQENLYTVTKQLGSVVGCDLKDTDILHATRIAKLNTSNPRPRSVVVQFVSSRIRDQLLAAVINYNKKHKDDKLNSSDLGMSGNRTPVYVVEHLSATNKSLHAATRIKARERGYKYVWVRSGKIYVRRDDDTDHIHIKNIETLSKLV</sequence>
<evidence type="ECO:0000313" key="3">
    <source>
        <dbReference type="EMBL" id="PCG62908.1"/>
    </source>
</evidence>
<dbReference type="Pfam" id="PF25298">
    <property type="entry name" value="Baculo_FP_2nd"/>
    <property type="match status" value="1"/>
</dbReference>
<protein>
    <recommendedName>
        <fullName evidence="2">FP protein C-terminal domain-containing protein</fullName>
    </recommendedName>
</protein>
<keyword evidence="1" id="KW-0175">Coiled coil</keyword>
<organism evidence="3">
    <name type="scientific">Heliothis virescens</name>
    <name type="common">Tobacco budworm moth</name>
    <dbReference type="NCBI Taxonomy" id="7102"/>
    <lineage>
        <taxon>Eukaryota</taxon>
        <taxon>Metazoa</taxon>
        <taxon>Ecdysozoa</taxon>
        <taxon>Arthropoda</taxon>
        <taxon>Hexapoda</taxon>
        <taxon>Insecta</taxon>
        <taxon>Pterygota</taxon>
        <taxon>Neoptera</taxon>
        <taxon>Endopterygota</taxon>
        <taxon>Lepidoptera</taxon>
        <taxon>Glossata</taxon>
        <taxon>Ditrysia</taxon>
        <taxon>Noctuoidea</taxon>
        <taxon>Noctuidae</taxon>
        <taxon>Heliothinae</taxon>
        <taxon>Heliothis</taxon>
    </lineage>
</organism>
<dbReference type="Gene3D" id="3.30.40.10">
    <property type="entry name" value="Zinc/RING finger domain, C3HC4 (zinc finger)"/>
    <property type="match status" value="1"/>
</dbReference>
<dbReference type="CDD" id="cd15517">
    <property type="entry name" value="PHD_TCF19_like"/>
    <property type="match status" value="1"/>
</dbReference>
<proteinExistence type="predicted"/>